<dbReference type="GO" id="GO:0009252">
    <property type="term" value="P:peptidoglycan biosynthetic process"/>
    <property type="evidence" value="ECO:0007669"/>
    <property type="project" value="UniProtKB-UniRule"/>
</dbReference>
<dbReference type="SUPFAM" id="SSF53244">
    <property type="entry name" value="MurD-like peptide ligases, peptide-binding domain"/>
    <property type="match status" value="1"/>
</dbReference>
<evidence type="ECO:0000256" key="3">
    <source>
        <dbReference type="ARBA" id="ARBA00022618"/>
    </source>
</evidence>
<keyword evidence="9 10" id="KW-0961">Cell wall biogenesis/degradation</keyword>
<dbReference type="AlphaFoldDB" id="A0A2I1PA94"/>
<evidence type="ECO:0000259" key="14">
    <source>
        <dbReference type="Pfam" id="PF08245"/>
    </source>
</evidence>
<evidence type="ECO:0000259" key="13">
    <source>
        <dbReference type="Pfam" id="PF02875"/>
    </source>
</evidence>
<dbReference type="EMBL" id="PKIZ01000012">
    <property type="protein sequence ID" value="PKZ41544.1"/>
    <property type="molecule type" value="Genomic_DNA"/>
</dbReference>
<comment type="catalytic activity">
    <reaction evidence="10 11">
        <text>D-alanyl-D-alanine + UDP-N-acetyl-alpha-D-muramoyl-L-alanyl-gamma-D-glutamyl-meso-2,6-diaminopimelate + ATP = UDP-N-acetyl-alpha-D-muramoyl-L-alanyl-gamma-D-glutamyl-meso-2,6-diaminopimeloyl-D-alanyl-D-alanine + ADP + phosphate + H(+)</text>
        <dbReference type="Rhea" id="RHEA:28374"/>
        <dbReference type="ChEBI" id="CHEBI:15378"/>
        <dbReference type="ChEBI" id="CHEBI:30616"/>
        <dbReference type="ChEBI" id="CHEBI:43474"/>
        <dbReference type="ChEBI" id="CHEBI:57822"/>
        <dbReference type="ChEBI" id="CHEBI:61386"/>
        <dbReference type="ChEBI" id="CHEBI:83905"/>
        <dbReference type="ChEBI" id="CHEBI:456216"/>
        <dbReference type="EC" id="6.3.2.10"/>
    </reaction>
</comment>
<dbReference type="OrthoDB" id="9800958at2"/>
<keyword evidence="6 10" id="KW-0133">Cell shape</keyword>
<evidence type="ECO:0000256" key="10">
    <source>
        <dbReference type="HAMAP-Rule" id="MF_02019"/>
    </source>
</evidence>
<organism evidence="15 16">
    <name type="scientific">Kytococcus schroeteri</name>
    <dbReference type="NCBI Taxonomy" id="138300"/>
    <lineage>
        <taxon>Bacteria</taxon>
        <taxon>Bacillati</taxon>
        <taxon>Actinomycetota</taxon>
        <taxon>Actinomycetes</taxon>
        <taxon>Micrococcales</taxon>
        <taxon>Kytococcaceae</taxon>
        <taxon>Kytococcus</taxon>
    </lineage>
</organism>
<feature type="domain" description="Mur ligase C-terminal" evidence="13">
    <location>
        <begin position="333"/>
        <end position="463"/>
    </location>
</feature>
<keyword evidence="16" id="KW-1185">Reference proteome</keyword>
<dbReference type="UniPathway" id="UPA00219"/>
<name>A0A2I1PA94_9MICO</name>
<dbReference type="InterPro" id="IPR036565">
    <property type="entry name" value="Mur-like_cat_sf"/>
</dbReference>
<dbReference type="InterPro" id="IPR004101">
    <property type="entry name" value="Mur_ligase_C"/>
</dbReference>
<comment type="function">
    <text evidence="10 11">Involved in cell wall formation. Catalyzes the final step in the synthesis of UDP-N-acetylmuramoyl-pentapeptide, the precursor of murein.</text>
</comment>
<dbReference type="GO" id="GO:0008360">
    <property type="term" value="P:regulation of cell shape"/>
    <property type="evidence" value="ECO:0007669"/>
    <property type="project" value="UniProtKB-KW"/>
</dbReference>
<dbReference type="GO" id="GO:0005524">
    <property type="term" value="F:ATP binding"/>
    <property type="evidence" value="ECO:0007669"/>
    <property type="project" value="UniProtKB-UniRule"/>
</dbReference>
<dbReference type="Pfam" id="PF08245">
    <property type="entry name" value="Mur_ligase_M"/>
    <property type="match status" value="1"/>
</dbReference>
<evidence type="ECO:0000256" key="7">
    <source>
        <dbReference type="ARBA" id="ARBA00022984"/>
    </source>
</evidence>
<dbReference type="HAMAP" id="MF_02019">
    <property type="entry name" value="MurF"/>
    <property type="match status" value="1"/>
</dbReference>
<dbReference type="SUPFAM" id="SSF63418">
    <property type="entry name" value="MurE/MurF N-terminal domain"/>
    <property type="match status" value="1"/>
</dbReference>
<comment type="caution">
    <text evidence="15">The sequence shown here is derived from an EMBL/GenBank/DDBJ whole genome shotgun (WGS) entry which is preliminary data.</text>
</comment>
<dbReference type="InterPro" id="IPR000713">
    <property type="entry name" value="Mur_ligase_N"/>
</dbReference>
<evidence type="ECO:0000256" key="6">
    <source>
        <dbReference type="ARBA" id="ARBA00022960"/>
    </source>
</evidence>
<comment type="subcellular location">
    <subcellularLocation>
        <location evidence="10 11">Cytoplasm</location>
    </subcellularLocation>
</comment>
<proteinExistence type="inferred from homology"/>
<dbReference type="GO" id="GO:0071555">
    <property type="term" value="P:cell wall organization"/>
    <property type="evidence" value="ECO:0007669"/>
    <property type="project" value="UniProtKB-KW"/>
</dbReference>
<evidence type="ECO:0000256" key="1">
    <source>
        <dbReference type="ARBA" id="ARBA00022490"/>
    </source>
</evidence>
<keyword evidence="4 10" id="KW-0547">Nucleotide-binding</keyword>
<evidence type="ECO:0000259" key="12">
    <source>
        <dbReference type="Pfam" id="PF01225"/>
    </source>
</evidence>
<keyword evidence="1 10" id="KW-0963">Cytoplasm</keyword>
<dbReference type="PANTHER" id="PTHR43024">
    <property type="entry name" value="UDP-N-ACETYLMURAMOYL-TRIPEPTIDE--D-ALANYL-D-ALANINE LIGASE"/>
    <property type="match status" value="1"/>
</dbReference>
<reference evidence="15 16" key="1">
    <citation type="submission" date="2017-12" db="EMBL/GenBank/DDBJ databases">
        <title>Phylogenetic diversity of female urinary microbiome.</title>
        <authorList>
            <person name="Thomas-White K."/>
            <person name="Wolfe A.J."/>
        </authorList>
    </citation>
    <scope>NUCLEOTIDE SEQUENCE [LARGE SCALE GENOMIC DNA]</scope>
    <source>
        <strain evidence="15 16">UMB1298</strain>
    </source>
</reference>
<evidence type="ECO:0000313" key="16">
    <source>
        <dbReference type="Proteomes" id="UP000234206"/>
    </source>
</evidence>
<dbReference type="EC" id="6.3.2.10" evidence="10 11"/>
<evidence type="ECO:0000313" key="15">
    <source>
        <dbReference type="EMBL" id="PKZ41544.1"/>
    </source>
</evidence>
<dbReference type="InterPro" id="IPR051046">
    <property type="entry name" value="MurCDEF_CellWall_CoF430Synth"/>
</dbReference>
<sequence>MIPLTSRQLAQVVDGTLVGDADRVVDGGVVTDSRLAGPGSLYVARRGENADGHDFVEGALAHGAVLTLAEREVPGDHVLVADTQEAFVRLARWMVDELPDLQVVAVTGSSGKTSTKDLLGQVLAEAGETIAPIESYNSEVGVPLTVCRLEPTTQYLVAEMGASGPGHIAYLTAVVPPRVGIVLNVGSAHIGGFGSQQGIADTKAAIVEDLPADGLAVLNADDPLVAAMAQRVRSGAVQTFSLDPERAAADESVTAWAEGLELDEAGRARFTVALRPAAGDPQAVERHAVHLRVRGAHMAANALAVLLAVRHVGVPVADAVAALGRAEAVSRWRMEVTDRPDGVMVINDGYNANPESMRAALTALGDMAHGRRTWAVLAGMLELGEASEARHRELGRAAAERGIDVVVVVGDTARPVADGVHDFTADTGQDGPEVVIATDSQEARTMLEERLRPGDVVLFKSSRDSGMRVLGDQVAGVVA</sequence>
<dbReference type="PANTHER" id="PTHR43024:SF1">
    <property type="entry name" value="UDP-N-ACETYLMURAMOYL-TRIPEPTIDE--D-ALANYL-D-ALANINE LIGASE"/>
    <property type="match status" value="1"/>
</dbReference>
<accession>A0A2I1PA94</accession>
<feature type="domain" description="Mur ligase central" evidence="14">
    <location>
        <begin position="106"/>
        <end position="308"/>
    </location>
</feature>
<dbReference type="InterPro" id="IPR005863">
    <property type="entry name" value="UDP-N-AcMur_synth"/>
</dbReference>
<feature type="binding site" evidence="10">
    <location>
        <begin position="108"/>
        <end position="114"/>
    </location>
    <ligand>
        <name>ATP</name>
        <dbReference type="ChEBI" id="CHEBI:30616"/>
    </ligand>
</feature>
<gene>
    <name evidence="10" type="primary">murF</name>
    <name evidence="15" type="ORF">CYJ76_07485</name>
</gene>
<dbReference type="GO" id="GO:0005737">
    <property type="term" value="C:cytoplasm"/>
    <property type="evidence" value="ECO:0007669"/>
    <property type="project" value="UniProtKB-SubCell"/>
</dbReference>
<dbReference type="GO" id="GO:0047480">
    <property type="term" value="F:UDP-N-acetylmuramoyl-tripeptide-D-alanyl-D-alanine ligase activity"/>
    <property type="evidence" value="ECO:0007669"/>
    <property type="project" value="UniProtKB-UniRule"/>
</dbReference>
<keyword evidence="7 10" id="KW-0573">Peptidoglycan synthesis</keyword>
<evidence type="ECO:0000256" key="5">
    <source>
        <dbReference type="ARBA" id="ARBA00022840"/>
    </source>
</evidence>
<dbReference type="SUPFAM" id="SSF53623">
    <property type="entry name" value="MurD-like peptide ligases, catalytic domain"/>
    <property type="match status" value="1"/>
</dbReference>
<dbReference type="InterPro" id="IPR013221">
    <property type="entry name" value="Mur_ligase_cen"/>
</dbReference>
<dbReference type="Pfam" id="PF02875">
    <property type="entry name" value="Mur_ligase_C"/>
    <property type="match status" value="1"/>
</dbReference>
<comment type="pathway">
    <text evidence="10 11">Cell wall biogenesis; peptidoglycan biosynthesis.</text>
</comment>
<dbReference type="Gene3D" id="3.90.190.20">
    <property type="entry name" value="Mur ligase, C-terminal domain"/>
    <property type="match status" value="1"/>
</dbReference>
<keyword evidence="3 10" id="KW-0132">Cell division</keyword>
<dbReference type="GO" id="GO:0051301">
    <property type="term" value="P:cell division"/>
    <property type="evidence" value="ECO:0007669"/>
    <property type="project" value="UniProtKB-KW"/>
</dbReference>
<dbReference type="InterPro" id="IPR035911">
    <property type="entry name" value="MurE/MurF_N"/>
</dbReference>
<keyword evidence="8 10" id="KW-0131">Cell cycle</keyword>
<comment type="similarity">
    <text evidence="10">Belongs to the MurCDEF family. MurF subfamily.</text>
</comment>
<dbReference type="GO" id="GO:0008766">
    <property type="term" value="F:UDP-N-acetylmuramoylalanyl-D-glutamyl-2,6-diaminopimelate-D-alanyl-D-alanine ligase activity"/>
    <property type="evidence" value="ECO:0007669"/>
    <property type="project" value="RHEA"/>
</dbReference>
<dbReference type="Proteomes" id="UP000234206">
    <property type="component" value="Unassembled WGS sequence"/>
</dbReference>
<dbReference type="Gene3D" id="3.40.1190.10">
    <property type="entry name" value="Mur-like, catalytic domain"/>
    <property type="match status" value="1"/>
</dbReference>
<evidence type="ECO:0000256" key="4">
    <source>
        <dbReference type="ARBA" id="ARBA00022741"/>
    </source>
</evidence>
<evidence type="ECO:0000256" key="11">
    <source>
        <dbReference type="RuleBase" id="RU004136"/>
    </source>
</evidence>
<evidence type="ECO:0000256" key="2">
    <source>
        <dbReference type="ARBA" id="ARBA00022598"/>
    </source>
</evidence>
<dbReference type="InterPro" id="IPR036615">
    <property type="entry name" value="Mur_ligase_C_dom_sf"/>
</dbReference>
<evidence type="ECO:0000256" key="8">
    <source>
        <dbReference type="ARBA" id="ARBA00023306"/>
    </source>
</evidence>
<dbReference type="NCBIfam" id="TIGR01143">
    <property type="entry name" value="murF"/>
    <property type="match status" value="1"/>
</dbReference>
<dbReference type="RefSeq" id="WP_101849702.1">
    <property type="nucleotide sequence ID" value="NZ_JBHLVH010000013.1"/>
</dbReference>
<protein>
    <recommendedName>
        <fullName evidence="10 11">UDP-N-acetylmuramoyl-tripeptide--D-alanyl-D-alanine ligase</fullName>
        <ecNumber evidence="10 11">6.3.2.10</ecNumber>
    </recommendedName>
    <alternativeName>
        <fullName evidence="10">D-alanyl-D-alanine-adding enzyme</fullName>
    </alternativeName>
</protein>
<keyword evidence="5 10" id="KW-0067">ATP-binding</keyword>
<evidence type="ECO:0000256" key="9">
    <source>
        <dbReference type="ARBA" id="ARBA00023316"/>
    </source>
</evidence>
<keyword evidence="2 10" id="KW-0436">Ligase</keyword>
<dbReference type="Pfam" id="PF01225">
    <property type="entry name" value="Mur_ligase"/>
    <property type="match status" value="1"/>
</dbReference>
<dbReference type="Gene3D" id="3.40.1390.10">
    <property type="entry name" value="MurE/MurF, N-terminal domain"/>
    <property type="match status" value="1"/>
</dbReference>
<feature type="domain" description="Mur ligase N-terminal catalytic" evidence="12">
    <location>
        <begin position="28"/>
        <end position="73"/>
    </location>
</feature>